<reference evidence="1 2" key="1">
    <citation type="submission" date="2021-06" db="EMBL/GenBank/DDBJ databases">
        <title>Caerostris darwini draft genome.</title>
        <authorList>
            <person name="Kono N."/>
            <person name="Arakawa K."/>
        </authorList>
    </citation>
    <scope>NUCLEOTIDE SEQUENCE [LARGE SCALE GENOMIC DNA]</scope>
</reference>
<evidence type="ECO:0000313" key="2">
    <source>
        <dbReference type="Proteomes" id="UP001054837"/>
    </source>
</evidence>
<evidence type="ECO:0008006" key="3">
    <source>
        <dbReference type="Google" id="ProtNLM"/>
    </source>
</evidence>
<keyword evidence="2" id="KW-1185">Reference proteome</keyword>
<sequence>MPAWGFGGGGGEGVKMTRDYNTTRKSYKIHSDWRNIFKKNRQHRIHHDNWTHIGPNKSIFDRSKYRMDDHPRYSPDLAPNDILFLYVKNTLNCQRFSPPEEAVNAFKMHVLEIP</sequence>
<dbReference type="Gene3D" id="3.30.420.10">
    <property type="entry name" value="Ribonuclease H-like superfamily/Ribonuclease H"/>
    <property type="match status" value="1"/>
</dbReference>
<proteinExistence type="predicted"/>
<dbReference type="AlphaFoldDB" id="A0AAV4Q249"/>
<protein>
    <recommendedName>
        <fullName evidence="3">Transposase</fullName>
    </recommendedName>
</protein>
<dbReference type="InterPro" id="IPR036397">
    <property type="entry name" value="RNaseH_sf"/>
</dbReference>
<evidence type="ECO:0000313" key="1">
    <source>
        <dbReference type="EMBL" id="GIY02549.1"/>
    </source>
</evidence>
<dbReference type="GO" id="GO:0003676">
    <property type="term" value="F:nucleic acid binding"/>
    <property type="evidence" value="ECO:0007669"/>
    <property type="project" value="InterPro"/>
</dbReference>
<organism evidence="1 2">
    <name type="scientific">Caerostris darwini</name>
    <dbReference type="NCBI Taxonomy" id="1538125"/>
    <lineage>
        <taxon>Eukaryota</taxon>
        <taxon>Metazoa</taxon>
        <taxon>Ecdysozoa</taxon>
        <taxon>Arthropoda</taxon>
        <taxon>Chelicerata</taxon>
        <taxon>Arachnida</taxon>
        <taxon>Araneae</taxon>
        <taxon>Araneomorphae</taxon>
        <taxon>Entelegynae</taxon>
        <taxon>Araneoidea</taxon>
        <taxon>Araneidae</taxon>
        <taxon>Caerostris</taxon>
    </lineage>
</organism>
<comment type="caution">
    <text evidence="1">The sequence shown here is derived from an EMBL/GenBank/DDBJ whole genome shotgun (WGS) entry which is preliminary data.</text>
</comment>
<name>A0AAV4Q249_9ARAC</name>
<accession>A0AAV4Q249</accession>
<gene>
    <name evidence="1" type="ORF">CDAR_469131</name>
</gene>
<dbReference type="EMBL" id="BPLQ01003686">
    <property type="protein sequence ID" value="GIY02549.1"/>
    <property type="molecule type" value="Genomic_DNA"/>
</dbReference>
<dbReference type="Proteomes" id="UP001054837">
    <property type="component" value="Unassembled WGS sequence"/>
</dbReference>